<evidence type="ECO:0000256" key="1">
    <source>
        <dbReference type="ARBA" id="ARBA00004651"/>
    </source>
</evidence>
<gene>
    <name evidence="8" type="ORF">DFH01_26620</name>
</gene>
<evidence type="ECO:0000313" key="8">
    <source>
        <dbReference type="EMBL" id="PWS34204.1"/>
    </source>
</evidence>
<protein>
    <recommendedName>
        <fullName evidence="7">Type II secretion system protein GspF domain-containing protein</fullName>
    </recommendedName>
</protein>
<feature type="transmembrane region" description="Helical" evidence="6">
    <location>
        <begin position="127"/>
        <end position="146"/>
    </location>
</feature>
<evidence type="ECO:0000259" key="7">
    <source>
        <dbReference type="Pfam" id="PF00482"/>
    </source>
</evidence>
<feature type="transmembrane region" description="Helical" evidence="6">
    <location>
        <begin position="85"/>
        <end position="107"/>
    </location>
</feature>
<dbReference type="AlphaFoldDB" id="A0A317F4Y6"/>
<reference evidence="9" key="1">
    <citation type="submission" date="2018-05" db="EMBL/GenBank/DDBJ databases">
        <authorList>
            <person name="Du Z."/>
            <person name="Wang X."/>
        </authorList>
    </citation>
    <scope>NUCLEOTIDE SEQUENCE [LARGE SCALE GENOMIC DNA]</scope>
    <source>
        <strain evidence="9">CQN31</strain>
    </source>
</reference>
<keyword evidence="2" id="KW-1003">Cell membrane</keyword>
<keyword evidence="3 6" id="KW-0812">Transmembrane</keyword>
<evidence type="ECO:0000256" key="3">
    <source>
        <dbReference type="ARBA" id="ARBA00022692"/>
    </source>
</evidence>
<dbReference type="Proteomes" id="UP000245765">
    <property type="component" value="Unassembled WGS sequence"/>
</dbReference>
<sequence length="308" mass="32808">MSPLVAGLLAAGLLAVLAVALAANELTEHRMAERVKRAAIGVTPETAPRRSLASIGASMLRLLDVSGIVRFMASQQDRVQVERTLVPLGVPMTMAAPLLVAMKLLFLVAGPAAALTWYTARGGGGNILLPLLMGAAAGVLAPNMILSQLRKRRVAALNRGMADTLDLLVVCAEAGLGLESAIDRVANDLRRANPAMSLEFALLSQEMRLMPDRSSAMERFAERAEVDGLRRVAATLSQAMRYGTPLGTALRALAADERQARLIRMEEKAARLPALLVLPLILFILPPLFLVLVGPSILQLFDAIGAMQ</sequence>
<evidence type="ECO:0000256" key="5">
    <source>
        <dbReference type="ARBA" id="ARBA00023136"/>
    </source>
</evidence>
<keyword evidence="5 6" id="KW-0472">Membrane</keyword>
<keyword evidence="9" id="KW-1185">Reference proteome</keyword>
<evidence type="ECO:0000256" key="6">
    <source>
        <dbReference type="SAM" id="Phobius"/>
    </source>
</evidence>
<keyword evidence="4 6" id="KW-1133">Transmembrane helix</keyword>
<dbReference type="OrthoDB" id="9810662at2"/>
<feature type="domain" description="Type II secretion system protein GspF" evidence="7">
    <location>
        <begin position="165"/>
        <end position="293"/>
    </location>
</feature>
<evidence type="ECO:0000313" key="9">
    <source>
        <dbReference type="Proteomes" id="UP000245765"/>
    </source>
</evidence>
<accession>A0A317F4Y6</accession>
<dbReference type="PANTHER" id="PTHR35007:SF2">
    <property type="entry name" value="PILUS ASSEMBLE PROTEIN"/>
    <property type="match status" value="1"/>
</dbReference>
<evidence type="ECO:0000256" key="2">
    <source>
        <dbReference type="ARBA" id="ARBA00022475"/>
    </source>
</evidence>
<comment type="caution">
    <text evidence="8">The sequence shown here is derived from an EMBL/GenBank/DDBJ whole genome shotgun (WGS) entry which is preliminary data.</text>
</comment>
<evidence type="ECO:0000256" key="4">
    <source>
        <dbReference type="ARBA" id="ARBA00022989"/>
    </source>
</evidence>
<dbReference type="Pfam" id="PF00482">
    <property type="entry name" value="T2SSF"/>
    <property type="match status" value="1"/>
</dbReference>
<dbReference type="EMBL" id="QGNA01000008">
    <property type="protein sequence ID" value="PWS34204.1"/>
    <property type="molecule type" value="Genomic_DNA"/>
</dbReference>
<comment type="subcellular location">
    <subcellularLocation>
        <location evidence="1">Cell membrane</location>
        <topology evidence="1">Multi-pass membrane protein</topology>
    </subcellularLocation>
</comment>
<dbReference type="RefSeq" id="WP_109873573.1">
    <property type="nucleotide sequence ID" value="NZ_QGNA01000008.1"/>
</dbReference>
<organism evidence="8 9">
    <name type="scientific">Falsiroseomonas bella</name>
    <dbReference type="NCBI Taxonomy" id="2184016"/>
    <lineage>
        <taxon>Bacteria</taxon>
        <taxon>Pseudomonadati</taxon>
        <taxon>Pseudomonadota</taxon>
        <taxon>Alphaproteobacteria</taxon>
        <taxon>Acetobacterales</taxon>
        <taxon>Roseomonadaceae</taxon>
        <taxon>Falsiroseomonas</taxon>
    </lineage>
</organism>
<proteinExistence type="predicted"/>
<feature type="transmembrane region" description="Helical" evidence="6">
    <location>
        <begin position="274"/>
        <end position="298"/>
    </location>
</feature>
<dbReference type="InterPro" id="IPR018076">
    <property type="entry name" value="T2SS_GspF_dom"/>
</dbReference>
<dbReference type="PANTHER" id="PTHR35007">
    <property type="entry name" value="INTEGRAL MEMBRANE PROTEIN-RELATED"/>
    <property type="match status" value="1"/>
</dbReference>
<dbReference type="GO" id="GO:0005886">
    <property type="term" value="C:plasma membrane"/>
    <property type="evidence" value="ECO:0007669"/>
    <property type="project" value="UniProtKB-SubCell"/>
</dbReference>
<name>A0A317F4Y6_9PROT</name>